<dbReference type="PANTHER" id="PTHR36221:SF1">
    <property type="entry name" value="DUF742 DOMAIN-CONTAINING PROTEIN"/>
    <property type="match status" value="1"/>
</dbReference>
<feature type="compositionally biased region" description="Basic and acidic residues" evidence="1">
    <location>
        <begin position="22"/>
        <end position="50"/>
    </location>
</feature>
<dbReference type="Pfam" id="PF05331">
    <property type="entry name" value="DUF742"/>
    <property type="match status" value="1"/>
</dbReference>
<comment type="caution">
    <text evidence="2">The sequence shown here is derived from an EMBL/GenBank/DDBJ whole genome shotgun (WGS) entry which is preliminary data.</text>
</comment>
<keyword evidence="3" id="KW-1185">Reference proteome</keyword>
<evidence type="ECO:0000256" key="1">
    <source>
        <dbReference type="SAM" id="MobiDB-lite"/>
    </source>
</evidence>
<feature type="region of interest" description="Disordered" evidence="1">
    <location>
        <begin position="1"/>
        <end position="105"/>
    </location>
</feature>
<dbReference type="Proteomes" id="UP000317303">
    <property type="component" value="Unassembled WGS sequence"/>
</dbReference>
<protein>
    <submittedName>
        <fullName evidence="2">Uncharacterized protein DUF742</fullName>
    </submittedName>
</protein>
<sequence>MDSGYSPGDRRPGRGQQPGRPDGQDDRAGGGRADEAWRPIRPSKRVDRGGDWLYQSEESGDPADFSVSEYRERLLGGPGSELYGSHGSRSANDAPLRDSPDFDSGYHVPYAEQSLSGRNDFARDLDRYEDRYDDRYDDSHYGDYGDEYYGYEGGGYDSGYRAARGGYNTGEFRPGDFGTGQFRAVGGGEGRFTPSPVPRQASNDSFGAERINLGGSGPIPEETPAESSGLVRPYFRTKGRTRPSQDLAIETLISTSERGRRLDGVRVPEHKSICGLCLDTRSVAEVAALLKMPLGVVRVLVGDVAGLGLVLVHSPNTNAMVGDRPSIEFMERVLSGLRRI</sequence>
<evidence type="ECO:0000313" key="2">
    <source>
        <dbReference type="EMBL" id="TWH21012.1"/>
    </source>
</evidence>
<proteinExistence type="predicted"/>
<dbReference type="RefSeq" id="WP_030532351.1">
    <property type="nucleotide sequence ID" value="NZ_JOIJ01000007.1"/>
</dbReference>
<dbReference type="PANTHER" id="PTHR36221">
    <property type="entry name" value="DUF742 DOMAIN-CONTAINING PROTEIN"/>
    <property type="match status" value="1"/>
</dbReference>
<gene>
    <name evidence="2" type="ORF">JD82_02863</name>
</gene>
<organism evidence="2 3">
    <name type="scientific">Prauserella rugosa</name>
    <dbReference type="NCBI Taxonomy" id="43354"/>
    <lineage>
        <taxon>Bacteria</taxon>
        <taxon>Bacillati</taxon>
        <taxon>Actinomycetota</taxon>
        <taxon>Actinomycetes</taxon>
        <taxon>Pseudonocardiales</taxon>
        <taxon>Pseudonocardiaceae</taxon>
        <taxon>Prauserella</taxon>
    </lineage>
</organism>
<accession>A0A660CBZ5</accession>
<dbReference type="OrthoDB" id="4244884at2"/>
<dbReference type="AlphaFoldDB" id="A0A660CBZ5"/>
<evidence type="ECO:0000313" key="3">
    <source>
        <dbReference type="Proteomes" id="UP000317303"/>
    </source>
</evidence>
<name>A0A660CBZ5_9PSEU</name>
<reference evidence="2 3" key="1">
    <citation type="submission" date="2019-07" db="EMBL/GenBank/DDBJ databases">
        <title>R&amp;d 2014.</title>
        <authorList>
            <person name="Klenk H.-P."/>
        </authorList>
    </citation>
    <scope>NUCLEOTIDE SEQUENCE [LARGE SCALE GENOMIC DNA]</scope>
    <source>
        <strain evidence="2 3">DSM 43194</strain>
    </source>
</reference>
<dbReference type="EMBL" id="VLJV01000001">
    <property type="protein sequence ID" value="TWH21012.1"/>
    <property type="molecule type" value="Genomic_DNA"/>
</dbReference>
<dbReference type="InterPro" id="IPR007995">
    <property type="entry name" value="DUF742"/>
</dbReference>